<dbReference type="SMART" id="SM00317">
    <property type="entry name" value="SET"/>
    <property type="match status" value="1"/>
</dbReference>
<dbReference type="SUPFAM" id="SSF82199">
    <property type="entry name" value="SET domain"/>
    <property type="match status" value="1"/>
</dbReference>
<organism evidence="2 3">
    <name type="scientific">Chaetomidium leptoderma</name>
    <dbReference type="NCBI Taxonomy" id="669021"/>
    <lineage>
        <taxon>Eukaryota</taxon>
        <taxon>Fungi</taxon>
        <taxon>Dikarya</taxon>
        <taxon>Ascomycota</taxon>
        <taxon>Pezizomycotina</taxon>
        <taxon>Sordariomycetes</taxon>
        <taxon>Sordariomycetidae</taxon>
        <taxon>Sordariales</taxon>
        <taxon>Chaetomiaceae</taxon>
        <taxon>Chaetomidium</taxon>
    </lineage>
</organism>
<dbReference type="Proteomes" id="UP001302745">
    <property type="component" value="Unassembled WGS sequence"/>
</dbReference>
<evidence type="ECO:0000259" key="1">
    <source>
        <dbReference type="PROSITE" id="PS50280"/>
    </source>
</evidence>
<dbReference type="Gene3D" id="2.170.270.10">
    <property type="entry name" value="SET domain"/>
    <property type="match status" value="1"/>
</dbReference>
<feature type="domain" description="SET" evidence="1">
    <location>
        <begin position="73"/>
        <end position="232"/>
    </location>
</feature>
<dbReference type="EMBL" id="MU857025">
    <property type="protein sequence ID" value="KAK4151243.1"/>
    <property type="molecule type" value="Genomic_DNA"/>
</dbReference>
<feature type="non-terminal residue" evidence="2">
    <location>
        <position position="1"/>
    </location>
</feature>
<sequence>PKQYVWTHSSPCFQGAGADEPICAFTDTNFAEGRGISLVTTARRASYLATTPPLTDPDVVKGINQDLNRTIRARYEMREIPGKGMGLIATEHIMRGDPIMANTASLMIDYRAFNELSRPEYTGLQAHAVANLDRAHQTILLNLSSHDPAAAQTLPLTDLIDKIAATNGFDIDPSDDDPDQHNSYFVLFPEIARMNHDCRPNAEYLFDHATLSQSIHAARDISPGEELTLSYINPLMTRAQRMAKLKKNWGFDCSCPSCSVENKSRAEESDARIRQIGMIKGEMGDWGGGSRASPEMAELLVALYEMERLWGSLYEAYTLAALEYNAVGDAWTAVKYGRMGVEWAIPMVGEGDDDVTELRALVEDPWGHWSWERRVSGQEGK</sequence>
<proteinExistence type="predicted"/>
<dbReference type="Pfam" id="PF00856">
    <property type="entry name" value="SET"/>
    <property type="match status" value="1"/>
</dbReference>
<reference evidence="2" key="2">
    <citation type="submission" date="2023-05" db="EMBL/GenBank/DDBJ databases">
        <authorList>
            <consortium name="Lawrence Berkeley National Laboratory"/>
            <person name="Steindorff A."/>
            <person name="Hensen N."/>
            <person name="Bonometti L."/>
            <person name="Westerberg I."/>
            <person name="Brannstrom I.O."/>
            <person name="Guillou S."/>
            <person name="Cros-Aarteil S."/>
            <person name="Calhoun S."/>
            <person name="Haridas S."/>
            <person name="Kuo A."/>
            <person name="Mondo S."/>
            <person name="Pangilinan J."/>
            <person name="Riley R."/>
            <person name="Labutti K."/>
            <person name="Andreopoulos B."/>
            <person name="Lipzen A."/>
            <person name="Chen C."/>
            <person name="Yanf M."/>
            <person name="Daum C."/>
            <person name="Ng V."/>
            <person name="Clum A."/>
            <person name="Ohm R."/>
            <person name="Martin F."/>
            <person name="Silar P."/>
            <person name="Natvig D."/>
            <person name="Lalanne C."/>
            <person name="Gautier V."/>
            <person name="Ament-Velasquez S.L."/>
            <person name="Kruys A."/>
            <person name="Hutchinson M.I."/>
            <person name="Powell A.J."/>
            <person name="Barry K."/>
            <person name="Miller A.N."/>
            <person name="Grigoriev I.V."/>
            <person name="Debuchy R."/>
            <person name="Gladieux P."/>
            <person name="Thoren M.H."/>
            <person name="Johannesson H."/>
        </authorList>
    </citation>
    <scope>NUCLEOTIDE SEQUENCE</scope>
    <source>
        <strain evidence="2">CBS 538.74</strain>
    </source>
</reference>
<accession>A0AAN6VGS7</accession>
<dbReference type="PANTHER" id="PTHR47332:SF6">
    <property type="entry name" value="SET DOMAIN-CONTAINING PROTEIN"/>
    <property type="match status" value="1"/>
</dbReference>
<protein>
    <recommendedName>
        <fullName evidence="1">SET domain-containing protein</fullName>
    </recommendedName>
</protein>
<keyword evidence="3" id="KW-1185">Reference proteome</keyword>
<dbReference type="AlphaFoldDB" id="A0AAN6VGS7"/>
<dbReference type="InterPro" id="IPR046341">
    <property type="entry name" value="SET_dom_sf"/>
</dbReference>
<comment type="caution">
    <text evidence="2">The sequence shown here is derived from an EMBL/GenBank/DDBJ whole genome shotgun (WGS) entry which is preliminary data.</text>
</comment>
<dbReference type="PROSITE" id="PS50280">
    <property type="entry name" value="SET"/>
    <property type="match status" value="1"/>
</dbReference>
<dbReference type="InterPro" id="IPR053185">
    <property type="entry name" value="SET_domain_protein"/>
</dbReference>
<evidence type="ECO:0000313" key="3">
    <source>
        <dbReference type="Proteomes" id="UP001302745"/>
    </source>
</evidence>
<dbReference type="CDD" id="cd20071">
    <property type="entry name" value="SET_SMYD"/>
    <property type="match status" value="1"/>
</dbReference>
<name>A0AAN6VGS7_9PEZI</name>
<dbReference type="InterPro" id="IPR001214">
    <property type="entry name" value="SET_dom"/>
</dbReference>
<evidence type="ECO:0000313" key="2">
    <source>
        <dbReference type="EMBL" id="KAK4151243.1"/>
    </source>
</evidence>
<reference evidence="2" key="1">
    <citation type="journal article" date="2023" name="Mol. Phylogenet. Evol.">
        <title>Genome-scale phylogeny and comparative genomics of the fungal order Sordariales.</title>
        <authorList>
            <person name="Hensen N."/>
            <person name="Bonometti L."/>
            <person name="Westerberg I."/>
            <person name="Brannstrom I.O."/>
            <person name="Guillou S."/>
            <person name="Cros-Aarteil S."/>
            <person name="Calhoun S."/>
            <person name="Haridas S."/>
            <person name="Kuo A."/>
            <person name="Mondo S."/>
            <person name="Pangilinan J."/>
            <person name="Riley R."/>
            <person name="LaButti K."/>
            <person name="Andreopoulos B."/>
            <person name="Lipzen A."/>
            <person name="Chen C."/>
            <person name="Yan M."/>
            <person name="Daum C."/>
            <person name="Ng V."/>
            <person name="Clum A."/>
            <person name="Steindorff A."/>
            <person name="Ohm R.A."/>
            <person name="Martin F."/>
            <person name="Silar P."/>
            <person name="Natvig D.O."/>
            <person name="Lalanne C."/>
            <person name="Gautier V."/>
            <person name="Ament-Velasquez S.L."/>
            <person name="Kruys A."/>
            <person name="Hutchinson M.I."/>
            <person name="Powell A.J."/>
            <person name="Barry K."/>
            <person name="Miller A.N."/>
            <person name="Grigoriev I.V."/>
            <person name="Debuchy R."/>
            <person name="Gladieux P."/>
            <person name="Hiltunen Thoren M."/>
            <person name="Johannesson H."/>
        </authorList>
    </citation>
    <scope>NUCLEOTIDE SEQUENCE</scope>
    <source>
        <strain evidence="2">CBS 538.74</strain>
    </source>
</reference>
<gene>
    <name evidence="2" type="ORF">C8A00DRAFT_17328</name>
</gene>
<dbReference type="PANTHER" id="PTHR47332">
    <property type="entry name" value="SET DOMAIN-CONTAINING PROTEIN 5"/>
    <property type="match status" value="1"/>
</dbReference>